<organism evidence="2 3">
    <name type="scientific">Trichinella zimbabwensis</name>
    <dbReference type="NCBI Taxonomy" id="268475"/>
    <lineage>
        <taxon>Eukaryota</taxon>
        <taxon>Metazoa</taxon>
        <taxon>Ecdysozoa</taxon>
        <taxon>Nematoda</taxon>
        <taxon>Enoplea</taxon>
        <taxon>Dorylaimia</taxon>
        <taxon>Trichinellida</taxon>
        <taxon>Trichinellidae</taxon>
        <taxon>Trichinella</taxon>
    </lineage>
</organism>
<feature type="region of interest" description="Disordered" evidence="1">
    <location>
        <begin position="1"/>
        <end position="59"/>
    </location>
</feature>
<feature type="compositionally biased region" description="Basic residues" evidence="1">
    <location>
        <begin position="46"/>
        <end position="59"/>
    </location>
</feature>
<feature type="compositionally biased region" description="Polar residues" evidence="1">
    <location>
        <begin position="1"/>
        <end position="25"/>
    </location>
</feature>
<gene>
    <name evidence="2" type="ORF">T11_15402</name>
</gene>
<reference evidence="2 3" key="1">
    <citation type="submission" date="2015-01" db="EMBL/GenBank/DDBJ databases">
        <title>Evolution of Trichinella species and genotypes.</title>
        <authorList>
            <person name="Korhonen P.K."/>
            <person name="Edoardo P."/>
            <person name="Giuseppe L.R."/>
            <person name="Gasser R.B."/>
        </authorList>
    </citation>
    <scope>NUCLEOTIDE SEQUENCE [LARGE SCALE GENOMIC DNA]</scope>
    <source>
        <strain evidence="2">ISS1029</strain>
    </source>
</reference>
<evidence type="ECO:0000256" key="1">
    <source>
        <dbReference type="SAM" id="MobiDB-lite"/>
    </source>
</evidence>
<feature type="non-terminal residue" evidence="2">
    <location>
        <position position="59"/>
    </location>
</feature>
<name>A0A0V1GEG4_9BILA</name>
<accession>A0A0V1GEG4</accession>
<comment type="caution">
    <text evidence="2">The sequence shown here is derived from an EMBL/GenBank/DDBJ whole genome shotgun (WGS) entry which is preliminary data.</text>
</comment>
<proteinExistence type="predicted"/>
<dbReference type="AlphaFoldDB" id="A0A0V1GEG4"/>
<dbReference type="EMBL" id="JYDP01002813">
    <property type="protein sequence ID" value="KRY96450.1"/>
    <property type="molecule type" value="Genomic_DNA"/>
</dbReference>
<evidence type="ECO:0000313" key="3">
    <source>
        <dbReference type="Proteomes" id="UP000055024"/>
    </source>
</evidence>
<protein>
    <submittedName>
        <fullName evidence="2">Uncharacterized protein</fullName>
    </submittedName>
</protein>
<sequence>LHQQPMLTPPMQGQNPLTGPLNSGAGSHPLTSGEKREHSLKSGATTHKRVGRHKVLHQR</sequence>
<feature type="non-terminal residue" evidence="2">
    <location>
        <position position="1"/>
    </location>
</feature>
<dbReference type="Proteomes" id="UP000055024">
    <property type="component" value="Unassembled WGS sequence"/>
</dbReference>
<evidence type="ECO:0000313" key="2">
    <source>
        <dbReference type="EMBL" id="KRY96450.1"/>
    </source>
</evidence>
<keyword evidence="3" id="KW-1185">Reference proteome</keyword>